<keyword evidence="5" id="KW-0963">Cytoplasm</keyword>
<comment type="subcellular location">
    <subcellularLocation>
        <location evidence="2">Cytoplasm</location>
    </subcellularLocation>
    <subcellularLocation>
        <location evidence="1">Nucleus</location>
    </subcellularLocation>
</comment>
<evidence type="ECO:0000256" key="2">
    <source>
        <dbReference type="ARBA" id="ARBA00004496"/>
    </source>
</evidence>
<dbReference type="AlphaFoldDB" id="A0A9Q0R8F0"/>
<organism evidence="9 10">
    <name type="scientific">Anaeramoeba ignava</name>
    <name type="common">Anaerobic marine amoeba</name>
    <dbReference type="NCBI Taxonomy" id="1746090"/>
    <lineage>
        <taxon>Eukaryota</taxon>
        <taxon>Metamonada</taxon>
        <taxon>Anaeramoebidae</taxon>
        <taxon>Anaeramoeba</taxon>
    </lineage>
</organism>
<evidence type="ECO:0000256" key="3">
    <source>
        <dbReference type="ARBA" id="ARBA00010417"/>
    </source>
</evidence>
<gene>
    <name evidence="9" type="ORF">M0811_10701</name>
</gene>
<dbReference type="InterPro" id="IPR054559">
    <property type="entry name" value="PSMD12-CSN4-like_N"/>
</dbReference>
<proteinExistence type="inferred from homology"/>
<dbReference type="OrthoDB" id="295656at2759"/>
<evidence type="ECO:0000313" key="9">
    <source>
        <dbReference type="EMBL" id="KAJ5070631.1"/>
    </source>
</evidence>
<dbReference type="OMA" id="KNIMHTV"/>
<evidence type="ECO:0000259" key="8">
    <source>
        <dbReference type="PROSITE" id="PS50250"/>
    </source>
</evidence>
<dbReference type="InterPro" id="IPR011990">
    <property type="entry name" value="TPR-like_helical_dom_sf"/>
</dbReference>
<dbReference type="FunFam" id="1.10.10.10:FF:000190">
    <property type="entry name" value="COP9 signalosome complex subunit 4"/>
    <property type="match status" value="1"/>
</dbReference>
<evidence type="ECO:0000256" key="1">
    <source>
        <dbReference type="ARBA" id="ARBA00004123"/>
    </source>
</evidence>
<accession>A0A9Q0R8F0</accession>
<keyword evidence="10" id="KW-1185">Reference proteome</keyword>
<dbReference type="InterPro" id="IPR036390">
    <property type="entry name" value="WH_DNA-bd_sf"/>
</dbReference>
<evidence type="ECO:0000256" key="4">
    <source>
        <dbReference type="ARBA" id="ARBA00014881"/>
    </source>
</evidence>
<protein>
    <recommendedName>
        <fullName evidence="4">COP9 signalosome complex subunit 4</fullName>
    </recommendedName>
</protein>
<comment type="caution">
    <text evidence="9">The sequence shown here is derived from an EMBL/GenBank/DDBJ whole genome shotgun (WGS) entry which is preliminary data.</text>
</comment>
<dbReference type="Pfam" id="PF01399">
    <property type="entry name" value="PCI"/>
    <property type="match status" value="1"/>
</dbReference>
<dbReference type="SMART" id="SM00088">
    <property type="entry name" value="PINT"/>
    <property type="match status" value="1"/>
</dbReference>
<dbReference type="InterPro" id="IPR040134">
    <property type="entry name" value="PSMD12/CSN4"/>
</dbReference>
<sequence>MDSEFAKIDKFSDQKKRTSLYIKLLADLIQKAKVEDLKALSAHMVLESIPLFISRTVLTAFSEKIKSLKPQETKDVGLFAISKIQPRIVSFEEPMFNIRKTLAEIYEKEEDWTEAANMLMGIPLEGGQIQHSVAEIADIYVKIAQLHLENDDNVRAETYINRAARFVPQAEDKMLSLRYQVSYARILDFKRKFLESSIRYYHLSTELVEEERLQALSFAATCAILGEAGPSRSRILSILFKDERSAAIPEYGILQKMYLERILRKQEVEQFAKTLRPHQLAVLSDGATVLDRAVMEHNLLSASKLYRNITFDELGRLLEIPPEKAEKVASRMISQGRMKGKIDQLENLIEFETENVLLRWDSNIERICRDINFVADEIGNDHPSLIKK</sequence>
<dbReference type="InterPro" id="IPR036388">
    <property type="entry name" value="WH-like_DNA-bd_sf"/>
</dbReference>
<dbReference type="Pfam" id="PF22241">
    <property type="entry name" value="PSMD12-CSN4_N"/>
    <property type="match status" value="1"/>
</dbReference>
<reference evidence="9" key="1">
    <citation type="submission" date="2022-10" db="EMBL/GenBank/DDBJ databases">
        <title>Novel sulphate-reducing endosymbionts in the free-living metamonad Anaeramoeba.</title>
        <authorList>
            <person name="Jerlstrom-Hultqvist J."/>
            <person name="Cepicka I."/>
            <person name="Gallot-Lavallee L."/>
            <person name="Salas-Leiva D."/>
            <person name="Curtis B.A."/>
            <person name="Zahonova K."/>
            <person name="Pipaliya S."/>
            <person name="Dacks J."/>
            <person name="Roger A.J."/>
        </authorList>
    </citation>
    <scope>NUCLEOTIDE SEQUENCE</scope>
    <source>
        <strain evidence="9">BMAN</strain>
    </source>
</reference>
<dbReference type="GO" id="GO:0008180">
    <property type="term" value="C:COP9 signalosome"/>
    <property type="evidence" value="ECO:0007669"/>
    <property type="project" value="UniProtKB-KW"/>
</dbReference>
<dbReference type="Proteomes" id="UP001149090">
    <property type="component" value="Unassembled WGS sequence"/>
</dbReference>
<dbReference type="PROSITE" id="PS50250">
    <property type="entry name" value="PCI"/>
    <property type="match status" value="1"/>
</dbReference>
<dbReference type="SUPFAM" id="SSF46785">
    <property type="entry name" value="Winged helix' DNA-binding domain"/>
    <property type="match status" value="1"/>
</dbReference>
<evidence type="ECO:0000313" key="10">
    <source>
        <dbReference type="Proteomes" id="UP001149090"/>
    </source>
</evidence>
<keyword evidence="6" id="KW-0736">Signalosome</keyword>
<name>A0A9Q0R8F0_ANAIG</name>
<dbReference type="PANTHER" id="PTHR10855:SF2">
    <property type="entry name" value="COP9 SIGNALOSOME COMPLEX SUBUNIT 4"/>
    <property type="match status" value="1"/>
</dbReference>
<feature type="domain" description="PCI" evidence="8">
    <location>
        <begin position="189"/>
        <end position="356"/>
    </location>
</feature>
<dbReference type="Gene3D" id="1.10.10.10">
    <property type="entry name" value="Winged helix-like DNA-binding domain superfamily/Winged helix DNA-binding domain"/>
    <property type="match status" value="1"/>
</dbReference>
<dbReference type="SUPFAM" id="SSF48452">
    <property type="entry name" value="TPR-like"/>
    <property type="match status" value="1"/>
</dbReference>
<dbReference type="EMBL" id="JAPDFW010000093">
    <property type="protein sequence ID" value="KAJ5070631.1"/>
    <property type="molecule type" value="Genomic_DNA"/>
</dbReference>
<dbReference type="InterPro" id="IPR000717">
    <property type="entry name" value="PCI_dom"/>
</dbReference>
<dbReference type="GO" id="GO:0005829">
    <property type="term" value="C:cytosol"/>
    <property type="evidence" value="ECO:0007669"/>
    <property type="project" value="TreeGrafter"/>
</dbReference>
<dbReference type="PANTHER" id="PTHR10855">
    <property type="entry name" value="26S PROTEASOME NON-ATPASE REGULATORY SUBUNIT 12/COP9 SIGNALOSOME COMPLEX SUBUNIT 4"/>
    <property type="match status" value="1"/>
</dbReference>
<comment type="similarity">
    <text evidence="3">Belongs to the CSN4 family.</text>
</comment>
<evidence type="ECO:0000256" key="5">
    <source>
        <dbReference type="ARBA" id="ARBA00022490"/>
    </source>
</evidence>
<evidence type="ECO:0000256" key="6">
    <source>
        <dbReference type="ARBA" id="ARBA00022790"/>
    </source>
</evidence>
<evidence type="ECO:0000256" key="7">
    <source>
        <dbReference type="ARBA" id="ARBA00023242"/>
    </source>
</evidence>
<keyword evidence="7" id="KW-0539">Nucleus</keyword>